<keyword evidence="2" id="KW-1015">Disulfide bond</keyword>
<dbReference type="Proteomes" id="UP000572817">
    <property type="component" value="Unassembled WGS sequence"/>
</dbReference>
<evidence type="ECO:0000256" key="4">
    <source>
        <dbReference type="SAM" id="SignalP"/>
    </source>
</evidence>
<dbReference type="PROSITE" id="PS50941">
    <property type="entry name" value="CHIT_BIND_I_2"/>
    <property type="match status" value="1"/>
</dbReference>
<name>A0A8H4N7X1_9PEZI</name>
<evidence type="ECO:0000313" key="7">
    <source>
        <dbReference type="Proteomes" id="UP000572817"/>
    </source>
</evidence>
<dbReference type="EMBL" id="WWBZ02000014">
    <property type="protein sequence ID" value="KAF4310558.1"/>
    <property type="molecule type" value="Genomic_DNA"/>
</dbReference>
<keyword evidence="3" id="KW-1133">Transmembrane helix</keyword>
<dbReference type="CDD" id="cd11618">
    <property type="entry name" value="ChtBD1_1"/>
    <property type="match status" value="1"/>
</dbReference>
<dbReference type="OrthoDB" id="536881at2759"/>
<keyword evidence="3" id="KW-0472">Membrane</keyword>
<dbReference type="InterPro" id="IPR036861">
    <property type="entry name" value="Endochitinase-like_sf"/>
</dbReference>
<comment type="caution">
    <text evidence="6">The sequence shown here is derived from an EMBL/GenBank/DDBJ whole genome shotgun (WGS) entry which is preliminary data.</text>
</comment>
<dbReference type="GO" id="GO:0008061">
    <property type="term" value="F:chitin binding"/>
    <property type="evidence" value="ECO:0007669"/>
    <property type="project" value="UniProtKB-UniRule"/>
</dbReference>
<protein>
    <submittedName>
        <fullName evidence="6">Gpi-anchored cell wall organization protein ecm33</fullName>
    </submittedName>
</protein>
<evidence type="ECO:0000259" key="5">
    <source>
        <dbReference type="PROSITE" id="PS50941"/>
    </source>
</evidence>
<dbReference type="SUPFAM" id="SSF52058">
    <property type="entry name" value="L domain-like"/>
    <property type="match status" value="1"/>
</dbReference>
<accession>A0A8H4N7X1</accession>
<feature type="chain" id="PRO_5034674337" evidence="4">
    <location>
        <begin position="19"/>
        <end position="589"/>
    </location>
</feature>
<feature type="signal peptide" evidence="4">
    <location>
        <begin position="1"/>
        <end position="18"/>
    </location>
</feature>
<dbReference type="SUPFAM" id="SSF57016">
    <property type="entry name" value="Plant lectins/antimicrobial peptides"/>
    <property type="match status" value="1"/>
</dbReference>
<sequence length="589" mass="62952">MYGIFFLQAVLLALHVSAQNSTFGFNSTSNSTTPNIPSTRYPLTTDGVCGTNGKMCLVNGTSPCCSSAGYCGNGEQYCGKSTCQEDYGKCQSNDPTLDFPACSWASVGTSPRCDGKCGSAYNNAVCAQGVAADAFAQLGVYDYGPCCSKGGELFDFCEATGEISLPGIQTLKGHLLADSVDGLNSLSADSLQEVEGYVFLQSLPSLASLSFPKLTSVNDQLRLVDLPKLSTLGFGSTLSECPFFTISGTGLTTLQGIDPVGTTNGFNVTSNGNLQNVTMSVKSTRDTETSKITVMFNAAGLEVSFPNLETSQRLDLANLTSIEMPVLKDTYELALRDNTFQKFVAPKLESVGNGTRGILIQNNQGLTDVDFPSLITTGGLTVKRNSRLESISFEKLQISPVGVILEGSFSYVSFPDLQKVEQFIVNTTSPDFDCSPLEQFQRANVIRSLRCTTPDKAPTSTDRPSSNGLSFDKKVGIGAGVGGAVVLGIILGLLFCCAGRRRRRVQREDLGPSNADNLQEVVAHNRDNPPLYESVAHMSKGGMILESRDGGKEGMEETSSGVNELEAPHEVFELQANREFVELMGDHAR</sequence>
<feature type="domain" description="Chitin-binding type-1" evidence="5">
    <location>
        <begin position="46"/>
        <end position="92"/>
    </location>
</feature>
<keyword evidence="7" id="KW-1185">Reference proteome</keyword>
<evidence type="ECO:0000313" key="6">
    <source>
        <dbReference type="EMBL" id="KAF4310558.1"/>
    </source>
</evidence>
<gene>
    <name evidence="6" type="ORF">GTA08_BOTSDO13858</name>
</gene>
<dbReference type="InterPro" id="IPR001002">
    <property type="entry name" value="Chitin-bd_1"/>
</dbReference>
<dbReference type="AlphaFoldDB" id="A0A8H4N7X1"/>
<evidence type="ECO:0000256" key="1">
    <source>
        <dbReference type="ARBA" id="ARBA00022669"/>
    </source>
</evidence>
<feature type="transmembrane region" description="Helical" evidence="3">
    <location>
        <begin position="475"/>
        <end position="497"/>
    </location>
</feature>
<evidence type="ECO:0000256" key="2">
    <source>
        <dbReference type="PROSITE-ProRule" id="PRU00261"/>
    </source>
</evidence>
<organism evidence="6 7">
    <name type="scientific">Botryosphaeria dothidea</name>
    <dbReference type="NCBI Taxonomy" id="55169"/>
    <lineage>
        <taxon>Eukaryota</taxon>
        <taxon>Fungi</taxon>
        <taxon>Dikarya</taxon>
        <taxon>Ascomycota</taxon>
        <taxon>Pezizomycotina</taxon>
        <taxon>Dothideomycetes</taxon>
        <taxon>Dothideomycetes incertae sedis</taxon>
        <taxon>Botryosphaeriales</taxon>
        <taxon>Botryosphaeriaceae</taxon>
        <taxon>Botryosphaeria</taxon>
    </lineage>
</organism>
<proteinExistence type="predicted"/>
<reference evidence="6" key="1">
    <citation type="submission" date="2020-04" db="EMBL/GenBank/DDBJ databases">
        <title>Genome Assembly and Annotation of Botryosphaeria dothidea sdau 11-99, a Latent Pathogen of Apple Fruit Ring Rot in China.</title>
        <authorList>
            <person name="Yu C."/>
            <person name="Diao Y."/>
            <person name="Lu Q."/>
            <person name="Zhao J."/>
            <person name="Cui S."/>
            <person name="Peng C."/>
            <person name="He B."/>
            <person name="Liu H."/>
        </authorList>
    </citation>
    <scope>NUCLEOTIDE SEQUENCE [LARGE SCALE GENOMIC DNA]</scope>
    <source>
        <strain evidence="6">Sdau11-99</strain>
    </source>
</reference>
<comment type="caution">
    <text evidence="2">Lacks conserved residue(s) required for the propagation of feature annotation.</text>
</comment>
<evidence type="ECO:0000256" key="3">
    <source>
        <dbReference type="SAM" id="Phobius"/>
    </source>
</evidence>
<keyword evidence="4" id="KW-0732">Signal</keyword>
<keyword evidence="3" id="KW-0812">Transmembrane</keyword>
<feature type="disulfide bond" evidence="2">
    <location>
        <begin position="64"/>
        <end position="78"/>
    </location>
</feature>
<dbReference type="Gene3D" id="3.30.60.10">
    <property type="entry name" value="Endochitinase-like"/>
    <property type="match status" value="1"/>
</dbReference>
<keyword evidence="1 2" id="KW-0147">Chitin-binding</keyword>